<name>A0A813RFY0_9BILA</name>
<evidence type="ECO:0000256" key="1">
    <source>
        <dbReference type="SAM" id="MobiDB-lite"/>
    </source>
</evidence>
<evidence type="ECO:0000259" key="2">
    <source>
        <dbReference type="Pfam" id="PF09820"/>
    </source>
</evidence>
<feature type="region of interest" description="Disordered" evidence="1">
    <location>
        <begin position="1"/>
        <end position="25"/>
    </location>
</feature>
<dbReference type="EMBL" id="CAJNOC010000604">
    <property type="protein sequence ID" value="CAF0781908.1"/>
    <property type="molecule type" value="Genomic_DNA"/>
</dbReference>
<feature type="domain" description="AAA-ATPase-like" evidence="2">
    <location>
        <begin position="36"/>
        <end position="98"/>
    </location>
</feature>
<proteinExistence type="predicted"/>
<dbReference type="PANTHER" id="PTHR34825:SF1">
    <property type="entry name" value="AAA-ATPASE-LIKE DOMAIN-CONTAINING PROTEIN"/>
    <property type="match status" value="1"/>
</dbReference>
<dbReference type="OrthoDB" id="10057079at2759"/>
<feature type="domain" description="AAA-ATPase-like" evidence="2">
    <location>
        <begin position="126"/>
        <end position="296"/>
    </location>
</feature>
<dbReference type="Proteomes" id="UP000663879">
    <property type="component" value="Unassembled WGS sequence"/>
</dbReference>
<comment type="caution">
    <text evidence="3">The sequence shown here is derived from an EMBL/GenBank/DDBJ whole genome shotgun (WGS) entry which is preliminary data.</text>
</comment>
<keyword evidence="4" id="KW-1185">Reference proteome</keyword>
<reference evidence="3" key="1">
    <citation type="submission" date="2021-02" db="EMBL/GenBank/DDBJ databases">
        <authorList>
            <person name="Nowell W R."/>
        </authorList>
    </citation>
    <scope>NUCLEOTIDE SEQUENCE</scope>
    <source>
        <strain evidence="3">Ploen Becks lab</strain>
    </source>
</reference>
<sequence>MISTPISSKRPHSDSPSSTLTSPIRKKNLRETTTAIGVSRFKELIQKSSIFIDKSLLIRDFLKHPAEVLSITCPRRWGKSININMIETFLEIEVDKEGKKYPDKSKTINYKLFVEGKIDLGESKTDSLASKLLIAQHVDIINKYQGEYPVISVDFSNIKGNNYQDIVNGVKTCLHEVFQQHEYLLESSKLDEDYKELLTQFINCFKYRDLHIEDIRRGLEYLSELLYTHFGKEVFILIDEYDTPINNILKSSQFPEQDIENTLIFFSTMMGTTFKGNKYLNKGLLTGVFRMAKSSISSGFNNVVEHNFINNPFARYYGFTKDDVEYLFDEYEILREDREKAMIWYDGYIVGLDPTLKLYNPWAIVNFLQHKKVANYWEDTINIDFFKKVFKNDDIRRKIQSLLSQTDINDQQSDHVFVNLENLKFSKENYISLRELLTKGDNYEINYECIDLFFRFIFAAGYLTLAEEEGPMSFYSRLKIPNKEIRSEFEMKLISYYEKLFSVDAKLFTNVTDELIKIFNNQESNKLKQSLEELFGAFPKFLNIKENTEKKEVFGSDNLSISAINYVALYLKTLNKYGSEIWYQNKGIADIIFIDNKIKSGMVVELKSTTIAGKYFDQKQKYLPLFKKYNDMEIIKYLGISVSQEKKVTIEIKIENNPYYSV</sequence>
<accession>A0A813RFY0</accession>
<dbReference type="InterPro" id="IPR018631">
    <property type="entry name" value="AAA-ATPase-like_dom"/>
</dbReference>
<dbReference type="PANTHER" id="PTHR34825">
    <property type="entry name" value="CONSERVED PROTEIN, WITH A WEAK D-GALACTARATE DEHYDRATASE/ALTRONATE HYDROLASE DOMAIN"/>
    <property type="match status" value="1"/>
</dbReference>
<evidence type="ECO:0000313" key="3">
    <source>
        <dbReference type="EMBL" id="CAF0781908.1"/>
    </source>
</evidence>
<dbReference type="AlphaFoldDB" id="A0A813RFY0"/>
<organism evidence="3 4">
    <name type="scientific">Brachionus calyciflorus</name>
    <dbReference type="NCBI Taxonomy" id="104777"/>
    <lineage>
        <taxon>Eukaryota</taxon>
        <taxon>Metazoa</taxon>
        <taxon>Spiralia</taxon>
        <taxon>Gnathifera</taxon>
        <taxon>Rotifera</taxon>
        <taxon>Eurotatoria</taxon>
        <taxon>Monogononta</taxon>
        <taxon>Pseudotrocha</taxon>
        <taxon>Ploima</taxon>
        <taxon>Brachionidae</taxon>
        <taxon>Brachionus</taxon>
    </lineage>
</organism>
<protein>
    <recommendedName>
        <fullName evidence="2">AAA-ATPase-like domain-containing protein</fullName>
    </recommendedName>
</protein>
<dbReference type="Pfam" id="PF09820">
    <property type="entry name" value="AAA-ATPase_like"/>
    <property type="match status" value="2"/>
</dbReference>
<evidence type="ECO:0000313" key="4">
    <source>
        <dbReference type="Proteomes" id="UP000663879"/>
    </source>
</evidence>
<gene>
    <name evidence="3" type="ORF">OXX778_LOCUS5510</name>
</gene>